<dbReference type="Pfam" id="PF17131">
    <property type="entry name" value="LolA_like"/>
    <property type="match status" value="1"/>
</dbReference>
<comment type="caution">
    <text evidence="2">The sequence shown here is derived from an EMBL/GenBank/DDBJ whole genome shotgun (WGS) entry which is preliminary data.</text>
</comment>
<accession>A0A176S726</accession>
<reference evidence="2 3" key="1">
    <citation type="submission" date="2016-05" db="EMBL/GenBank/DDBJ databases">
        <title>Single-cell genome of chain-forming Candidatus Thiomargarita nelsonii and comparison to other large sulfur-oxidizing bacteria.</title>
        <authorList>
            <person name="Winkel M."/>
            <person name="Salman V."/>
            <person name="Woyke T."/>
            <person name="Schulz-Vogt H."/>
            <person name="Richter M."/>
            <person name="Flood B."/>
            <person name="Bailey J."/>
            <person name="Amann R."/>
            <person name="Mussmann M."/>
        </authorList>
    </citation>
    <scope>NUCLEOTIDE SEQUENCE [LARGE SCALE GENOMIC DNA]</scope>
    <source>
        <strain evidence="2 3">THI036</strain>
    </source>
</reference>
<evidence type="ECO:0000259" key="1">
    <source>
        <dbReference type="Pfam" id="PF17131"/>
    </source>
</evidence>
<dbReference type="InterPro" id="IPR033399">
    <property type="entry name" value="TP_0789-like"/>
</dbReference>
<name>A0A176S726_9GAMM</name>
<evidence type="ECO:0000313" key="3">
    <source>
        <dbReference type="Proteomes" id="UP000076962"/>
    </source>
</evidence>
<organism evidence="2 3">
    <name type="scientific">Candidatus Thiomargarita nelsonii</name>
    <dbReference type="NCBI Taxonomy" id="1003181"/>
    <lineage>
        <taxon>Bacteria</taxon>
        <taxon>Pseudomonadati</taxon>
        <taxon>Pseudomonadota</taxon>
        <taxon>Gammaproteobacteria</taxon>
        <taxon>Thiotrichales</taxon>
        <taxon>Thiotrichaceae</taxon>
        <taxon>Thiomargarita</taxon>
    </lineage>
</organism>
<feature type="domain" description="Uncharacterized protein TP-0789" evidence="1">
    <location>
        <begin position="2"/>
        <end position="42"/>
    </location>
</feature>
<dbReference type="Gene3D" id="2.50.20.10">
    <property type="entry name" value="Lipoprotein localisation LolA/LolB/LppX"/>
    <property type="match status" value="1"/>
</dbReference>
<dbReference type="Proteomes" id="UP000076962">
    <property type="component" value="Unassembled WGS sequence"/>
</dbReference>
<gene>
    <name evidence="2" type="ORF">THIOM_000348</name>
</gene>
<proteinExistence type="predicted"/>
<evidence type="ECO:0000313" key="2">
    <source>
        <dbReference type="EMBL" id="OAD23810.1"/>
    </source>
</evidence>
<dbReference type="EMBL" id="LUTY01000152">
    <property type="protein sequence ID" value="OAD23810.1"/>
    <property type="molecule type" value="Genomic_DNA"/>
</dbReference>
<sequence length="44" mass="5413">MRADKMLMLNHQSGKSTRFLWKNYRFRTGLSSRDFTKNSMKRMR</sequence>
<keyword evidence="3" id="KW-1185">Reference proteome</keyword>
<dbReference type="AlphaFoldDB" id="A0A176S726"/>
<protein>
    <recommendedName>
        <fullName evidence="1">Uncharacterized protein TP-0789 domain-containing protein</fullName>
    </recommendedName>
</protein>